<gene>
    <name evidence="1" type="ordered locus">BN6_40660</name>
</gene>
<sequence length="365" mass="39853">MRVLYEGQVWVHYGQFSVESTDGFPEMGECFGGQRNGLCGAASPGNLFLITGTHTGEVGFVVESHDGPPPLDEGWEEVVEVPFRPVGEMHLVGWAAEWSAPLDLPVTDYRVRYSAIGMDREQNGLEEDPERERYLLQFWPAPPAPDEVVRLTGEQAAYWHRFASEQPPPPTPEQKAEALRAAEAERRRAAEEALLETEKRDWGGTLPADDLRALRGRSAKGLAAYDRPLVDALAAAPEPDQRAIARWAVRRAYAEAGIAGLPWIASALDVLDRGGPPPAPFDDDRAAWQALMDDPARPSTVITTLDGTSDNFLQQAMAFPAIFHATGDDPLSAVVEAVWTAASTMGRGRQDVLFADLRAAFPTLG</sequence>
<dbReference type="PATRIC" id="fig|1179773.3.peg.4070"/>
<keyword evidence="2" id="KW-1185">Reference proteome</keyword>
<dbReference type="eggNOG" id="ENOG502ZFB5">
    <property type="taxonomic scope" value="Bacteria"/>
</dbReference>
<dbReference type="BioCyc" id="SESP1179773:BN6_RS19675-MONOMER"/>
<protein>
    <submittedName>
        <fullName evidence="1">Uncharacterized protein</fullName>
    </submittedName>
</protein>
<dbReference type="KEGG" id="sesp:BN6_40660"/>
<proteinExistence type="predicted"/>
<dbReference type="Proteomes" id="UP000006281">
    <property type="component" value="Chromosome"/>
</dbReference>
<dbReference type="RefSeq" id="WP_015101464.1">
    <property type="nucleotide sequence ID" value="NC_019673.1"/>
</dbReference>
<name>K0K1A4_SACES</name>
<dbReference type="HOGENOM" id="CLU_037742_0_0_11"/>
<dbReference type="AlphaFoldDB" id="K0K1A4"/>
<organism evidence="1 2">
    <name type="scientific">Saccharothrix espanaensis (strain ATCC 51144 / DSM 44229 / JCM 9112 / NBRC 15066 / NRRL 15764)</name>
    <dbReference type="NCBI Taxonomy" id="1179773"/>
    <lineage>
        <taxon>Bacteria</taxon>
        <taxon>Bacillati</taxon>
        <taxon>Actinomycetota</taxon>
        <taxon>Actinomycetes</taxon>
        <taxon>Pseudonocardiales</taxon>
        <taxon>Pseudonocardiaceae</taxon>
        <taxon>Saccharothrix</taxon>
    </lineage>
</organism>
<dbReference type="EMBL" id="HE804045">
    <property type="protein sequence ID" value="CCH31352.1"/>
    <property type="molecule type" value="Genomic_DNA"/>
</dbReference>
<evidence type="ECO:0000313" key="2">
    <source>
        <dbReference type="Proteomes" id="UP000006281"/>
    </source>
</evidence>
<accession>K0K1A4</accession>
<evidence type="ECO:0000313" key="1">
    <source>
        <dbReference type="EMBL" id="CCH31352.1"/>
    </source>
</evidence>
<dbReference type="STRING" id="1179773.BN6_40660"/>
<reference evidence="1 2" key="1">
    <citation type="journal article" date="2012" name="BMC Genomics">
        <title>Complete genome sequence of Saccharothrix espanaensis DSM 44229T and comparison to the other completely sequenced Pseudonocardiaceae.</title>
        <authorList>
            <person name="Strobel T."/>
            <person name="Al-Dilaimi A."/>
            <person name="Blom J."/>
            <person name="Gessner A."/>
            <person name="Kalinowski J."/>
            <person name="Luzhetska M."/>
            <person name="Puhler A."/>
            <person name="Szczepanowski R."/>
            <person name="Bechthold A."/>
            <person name="Ruckert C."/>
        </authorList>
    </citation>
    <scope>NUCLEOTIDE SEQUENCE [LARGE SCALE GENOMIC DNA]</scope>
    <source>
        <strain evidence="2">ATCC 51144 / DSM 44229 / JCM 9112 / NBRC 15066 / NRRL 15764</strain>
    </source>
</reference>
<dbReference type="OrthoDB" id="4485313at2"/>